<reference evidence="8 9" key="1">
    <citation type="journal article" date="2020" name="Microorganisms">
        <title>Osmotic Adaptation and Compatible Solute Biosynthesis of Phototrophic Bacteria as Revealed from Genome Analyses.</title>
        <authorList>
            <person name="Imhoff J.F."/>
            <person name="Rahn T."/>
            <person name="Kunzel S."/>
            <person name="Keller A."/>
            <person name="Neulinger S.C."/>
        </authorList>
    </citation>
    <scope>NUCLEOTIDE SEQUENCE [LARGE SCALE GENOMIC DNA]</scope>
    <source>
        <strain evidence="8 9">DSM 15382</strain>
    </source>
</reference>
<keyword evidence="5 6" id="KW-0046">Antibiotic resistance</keyword>
<proteinExistence type="inferred from homology"/>
<evidence type="ECO:0000256" key="3">
    <source>
        <dbReference type="ARBA" id="ARBA00012865"/>
    </source>
</evidence>
<dbReference type="PANTHER" id="PTHR35333">
    <property type="entry name" value="BETA-LACTAMASE"/>
    <property type="match status" value="1"/>
</dbReference>
<accession>A0ABS1D6Q6</accession>
<dbReference type="EMBL" id="NRSG01000556">
    <property type="protein sequence ID" value="MBK1662413.1"/>
    <property type="molecule type" value="Genomic_DNA"/>
</dbReference>
<protein>
    <recommendedName>
        <fullName evidence="3 6">Beta-lactamase</fullName>
        <ecNumber evidence="3 6">3.5.2.6</ecNumber>
    </recommendedName>
</protein>
<evidence type="ECO:0000256" key="1">
    <source>
        <dbReference type="ARBA" id="ARBA00001526"/>
    </source>
</evidence>
<comment type="caution">
    <text evidence="8">The sequence shown here is derived from an EMBL/GenBank/DDBJ whole genome shotgun (WGS) entry which is preliminary data.</text>
</comment>
<evidence type="ECO:0000259" key="7">
    <source>
        <dbReference type="Pfam" id="PF13354"/>
    </source>
</evidence>
<evidence type="ECO:0000256" key="2">
    <source>
        <dbReference type="ARBA" id="ARBA00009009"/>
    </source>
</evidence>
<keyword evidence="4 6" id="KW-0378">Hydrolase</keyword>
<evidence type="ECO:0000313" key="9">
    <source>
        <dbReference type="Proteomes" id="UP000697995"/>
    </source>
</evidence>
<dbReference type="InterPro" id="IPR045155">
    <property type="entry name" value="Beta-lactam_cat"/>
</dbReference>
<dbReference type="PRINTS" id="PR00118">
    <property type="entry name" value="BLACTAMASEA"/>
</dbReference>
<sequence>MEAASGGRLGLAVLDTGSGARLAHRGAERFPLCSTFKLLAAAAVLARVDAGEEWLDRLVRFGREALVTYSPATEPQAGGPGMTLAALCEAAMTLSDNTAGNLLLAAIGGPEGLTAFARRLGDPATRLDRIETTLNEARPGDPRDTTTPAAMLADLQALLQGDALSPAGRAQLLAWLEGTRTGDTRIRAGLPAGWRFGDKTGSGDNGTTNDVGLFWPPGRPPVLFAAYLTQTAAPTDQRNATHAAIGRALAGALA</sequence>
<organism evidence="8 9">
    <name type="scientific">Paracraurococcus ruber</name>
    <dbReference type="NCBI Taxonomy" id="77675"/>
    <lineage>
        <taxon>Bacteria</taxon>
        <taxon>Pseudomonadati</taxon>
        <taxon>Pseudomonadota</taxon>
        <taxon>Alphaproteobacteria</taxon>
        <taxon>Acetobacterales</taxon>
        <taxon>Roseomonadaceae</taxon>
        <taxon>Paracraurococcus</taxon>
    </lineage>
</organism>
<dbReference type="EC" id="3.5.2.6" evidence="3 6"/>
<comment type="similarity">
    <text evidence="2 6">Belongs to the class-A beta-lactamase family.</text>
</comment>
<dbReference type="Proteomes" id="UP000697995">
    <property type="component" value="Unassembled WGS sequence"/>
</dbReference>
<dbReference type="PANTHER" id="PTHR35333:SF3">
    <property type="entry name" value="BETA-LACTAMASE-TYPE TRANSPEPTIDASE FOLD CONTAINING PROTEIN"/>
    <property type="match status" value="1"/>
</dbReference>
<dbReference type="InterPro" id="IPR012338">
    <property type="entry name" value="Beta-lactam/transpept-like"/>
</dbReference>
<feature type="domain" description="Beta-lactamase class A catalytic" evidence="7">
    <location>
        <begin position="11"/>
        <end position="226"/>
    </location>
</feature>
<name>A0ABS1D6Q6_9PROT</name>
<dbReference type="Pfam" id="PF13354">
    <property type="entry name" value="Beta-lactamase2"/>
    <property type="match status" value="1"/>
</dbReference>
<gene>
    <name evidence="8" type="ORF">CKO45_29985</name>
</gene>
<dbReference type="InterPro" id="IPR000871">
    <property type="entry name" value="Beta-lactam_class-A"/>
</dbReference>
<evidence type="ECO:0000313" key="8">
    <source>
        <dbReference type="EMBL" id="MBK1662413.1"/>
    </source>
</evidence>
<dbReference type="InterPro" id="IPR023650">
    <property type="entry name" value="Beta-lactam_class-A_AS"/>
</dbReference>
<dbReference type="NCBIfam" id="NF033103">
    <property type="entry name" value="bla_class_A"/>
    <property type="match status" value="1"/>
</dbReference>
<evidence type="ECO:0000256" key="6">
    <source>
        <dbReference type="RuleBase" id="RU361140"/>
    </source>
</evidence>
<keyword evidence="9" id="KW-1185">Reference proteome</keyword>
<dbReference type="PROSITE" id="PS00146">
    <property type="entry name" value="BETA_LACTAMASE_A"/>
    <property type="match status" value="1"/>
</dbReference>
<comment type="catalytic activity">
    <reaction evidence="1 6">
        <text>a beta-lactam + H2O = a substituted beta-amino acid</text>
        <dbReference type="Rhea" id="RHEA:20401"/>
        <dbReference type="ChEBI" id="CHEBI:15377"/>
        <dbReference type="ChEBI" id="CHEBI:35627"/>
        <dbReference type="ChEBI" id="CHEBI:140347"/>
        <dbReference type="EC" id="3.5.2.6"/>
    </reaction>
</comment>
<dbReference type="Gene3D" id="3.40.710.10">
    <property type="entry name" value="DD-peptidase/beta-lactamase superfamily"/>
    <property type="match status" value="1"/>
</dbReference>
<evidence type="ECO:0000256" key="5">
    <source>
        <dbReference type="ARBA" id="ARBA00023251"/>
    </source>
</evidence>
<dbReference type="SUPFAM" id="SSF56601">
    <property type="entry name" value="beta-lactamase/transpeptidase-like"/>
    <property type="match status" value="1"/>
</dbReference>
<evidence type="ECO:0000256" key="4">
    <source>
        <dbReference type="ARBA" id="ARBA00022801"/>
    </source>
</evidence>